<dbReference type="InterPro" id="IPR000551">
    <property type="entry name" value="MerR-type_HTH_dom"/>
</dbReference>
<dbReference type="Proteomes" id="UP000540698">
    <property type="component" value="Unassembled WGS sequence"/>
</dbReference>
<dbReference type="SMART" id="SM00422">
    <property type="entry name" value="HTH_MERR"/>
    <property type="match status" value="1"/>
</dbReference>
<dbReference type="Gene3D" id="1.10.1660.10">
    <property type="match status" value="1"/>
</dbReference>
<gene>
    <name evidence="4" type="ORF">HGB38_14840</name>
</gene>
<comment type="caution">
    <text evidence="4">The sequence shown here is derived from an EMBL/GenBank/DDBJ whole genome shotgun (WGS) entry which is preliminary data.</text>
</comment>
<organism evidence="4 5">
    <name type="scientific">Nocardia gamkensis</name>
    <dbReference type="NCBI Taxonomy" id="352869"/>
    <lineage>
        <taxon>Bacteria</taxon>
        <taxon>Bacillati</taxon>
        <taxon>Actinomycetota</taxon>
        <taxon>Actinomycetes</taxon>
        <taxon>Mycobacteriales</taxon>
        <taxon>Nocardiaceae</taxon>
        <taxon>Nocardia</taxon>
    </lineage>
</organism>
<dbReference type="InterPro" id="IPR047057">
    <property type="entry name" value="MerR_fam"/>
</dbReference>
<sequence>MLIGELAKRAGVSARALRHYEEKGLLAPRRDANGYRHYDESAVATVAQLQIMLAAGLNAATIRRYLDCVRTGEHDVILDMCPELRKELDSLAARLAARQAAVESTRRRLDALYAGAVTTRSGPGKPVADATAAAGRGGMG</sequence>
<evidence type="ECO:0000256" key="2">
    <source>
        <dbReference type="SAM" id="MobiDB-lite"/>
    </source>
</evidence>
<dbReference type="PROSITE" id="PS00552">
    <property type="entry name" value="HTH_MERR_1"/>
    <property type="match status" value="1"/>
</dbReference>
<dbReference type="EMBL" id="JAAXOS010000006">
    <property type="protein sequence ID" value="NKY27495.1"/>
    <property type="molecule type" value="Genomic_DNA"/>
</dbReference>
<evidence type="ECO:0000259" key="3">
    <source>
        <dbReference type="PROSITE" id="PS50937"/>
    </source>
</evidence>
<evidence type="ECO:0000313" key="5">
    <source>
        <dbReference type="Proteomes" id="UP000540698"/>
    </source>
</evidence>
<dbReference type="InterPro" id="IPR009061">
    <property type="entry name" value="DNA-bd_dom_put_sf"/>
</dbReference>
<accession>A0A7X6L482</accession>
<proteinExistence type="predicted"/>
<dbReference type="AlphaFoldDB" id="A0A7X6L482"/>
<dbReference type="SUPFAM" id="SSF46955">
    <property type="entry name" value="Putative DNA-binding domain"/>
    <property type="match status" value="1"/>
</dbReference>
<dbReference type="PANTHER" id="PTHR30204:SF97">
    <property type="entry name" value="MERR FAMILY REGULATORY PROTEIN"/>
    <property type="match status" value="1"/>
</dbReference>
<dbReference type="RefSeq" id="WP_062973036.1">
    <property type="nucleotide sequence ID" value="NZ_JAAXOS010000006.1"/>
</dbReference>
<name>A0A7X6L482_9NOCA</name>
<dbReference type="PROSITE" id="PS50937">
    <property type="entry name" value="HTH_MERR_2"/>
    <property type="match status" value="1"/>
</dbReference>
<evidence type="ECO:0000313" key="4">
    <source>
        <dbReference type="EMBL" id="NKY27495.1"/>
    </source>
</evidence>
<protein>
    <submittedName>
        <fullName evidence="4">MerR family DNA-binding transcriptional regulator</fullName>
    </submittedName>
</protein>
<dbReference type="GO" id="GO:0003700">
    <property type="term" value="F:DNA-binding transcription factor activity"/>
    <property type="evidence" value="ECO:0007669"/>
    <property type="project" value="InterPro"/>
</dbReference>
<feature type="domain" description="HTH merR-type" evidence="3">
    <location>
        <begin position="1"/>
        <end position="68"/>
    </location>
</feature>
<dbReference type="Pfam" id="PF13411">
    <property type="entry name" value="MerR_1"/>
    <property type="match status" value="1"/>
</dbReference>
<reference evidence="4 5" key="1">
    <citation type="submission" date="2020-04" db="EMBL/GenBank/DDBJ databases">
        <title>MicrobeNet Type strains.</title>
        <authorList>
            <person name="Nicholson A.C."/>
        </authorList>
    </citation>
    <scope>NUCLEOTIDE SEQUENCE [LARGE SCALE GENOMIC DNA]</scope>
    <source>
        <strain evidence="4 5">DSM 44956</strain>
    </source>
</reference>
<feature type="region of interest" description="Disordered" evidence="2">
    <location>
        <begin position="119"/>
        <end position="140"/>
    </location>
</feature>
<evidence type="ECO:0000256" key="1">
    <source>
        <dbReference type="ARBA" id="ARBA00023125"/>
    </source>
</evidence>
<dbReference type="PRINTS" id="PR00040">
    <property type="entry name" value="HTHMERR"/>
</dbReference>
<dbReference type="GO" id="GO:0003677">
    <property type="term" value="F:DNA binding"/>
    <property type="evidence" value="ECO:0007669"/>
    <property type="project" value="UniProtKB-KW"/>
</dbReference>
<dbReference type="PANTHER" id="PTHR30204">
    <property type="entry name" value="REDOX-CYCLING DRUG-SENSING TRANSCRIPTIONAL ACTIVATOR SOXR"/>
    <property type="match status" value="1"/>
</dbReference>
<keyword evidence="1 4" id="KW-0238">DNA-binding</keyword>
<keyword evidence="5" id="KW-1185">Reference proteome</keyword>